<evidence type="ECO:0000313" key="5">
    <source>
        <dbReference type="EMBL" id="KAG0319039.1"/>
    </source>
</evidence>
<sequence length="590" mass="63128">MGLLFASALTLLAAAAYAQPQDISPRTTRAITLVGNDLYLYGGSGGGNCFSDFYSLHLDPSNGWVAGTAPWNNIKQGNPPGSALESLAWAVGSSDGSSLLFYGQTQCTPLLSKDPNSQHTFTSTSASILFTHGQDGSWSQTKSELDVLGPRLVKDDDPVPVQVVDTTNHVVYTFVYDTFNPQLGAQLYSFSTATALPTNLIFTKRTPLNTTQPPPPPPPAPLPPVNGTNVTVPLPPPVPAPIVLAPFVDEGAAVYIGGTIVVLGGGRVGGGAGGALSGDNVDPASGWYKMDRCWEYNIAGNVWTIRNLTSPAIPYKYPSPRRLHALAVVGTKIYMHGGNTTVTVPTDSYASDLWVLDTQTWAWSKGPDSEHGRAGHTLIHAENTLLSVSGFDFESNKTKVAQNAFIMIYDMDSHAWGTQFGTIPQTFFQQHGIVVIVASVGGVLAILIIAAVALRVARRHSRRSGIKSYAGMLSRKGTNKPFAAPVGTARSGHADAVNRLSGMTATGHGSSDSHIDLSAMPRASESTAFDSHYQHHQSFNQYAPTNIQQQVPLMSANELEQQREDALYPYVDRDAEVKDMRPLSHAPGFQ</sequence>
<dbReference type="InterPro" id="IPR015915">
    <property type="entry name" value="Kelch-typ_b-propeller"/>
</dbReference>
<dbReference type="Pfam" id="PF07646">
    <property type="entry name" value="Kelch_2"/>
    <property type="match status" value="1"/>
</dbReference>
<keyword evidence="3" id="KW-0812">Transmembrane</keyword>
<comment type="caution">
    <text evidence="5">The sequence shown here is derived from an EMBL/GenBank/DDBJ whole genome shotgun (WGS) entry which is preliminary data.</text>
</comment>
<organism evidence="5 6">
    <name type="scientific">Dissophora globulifera</name>
    <dbReference type="NCBI Taxonomy" id="979702"/>
    <lineage>
        <taxon>Eukaryota</taxon>
        <taxon>Fungi</taxon>
        <taxon>Fungi incertae sedis</taxon>
        <taxon>Mucoromycota</taxon>
        <taxon>Mortierellomycotina</taxon>
        <taxon>Mortierellomycetes</taxon>
        <taxon>Mortierellales</taxon>
        <taxon>Mortierellaceae</taxon>
        <taxon>Dissophora</taxon>
    </lineage>
</organism>
<keyword evidence="3" id="KW-1133">Transmembrane helix</keyword>
<reference evidence="5" key="1">
    <citation type="journal article" date="2020" name="Fungal Divers.">
        <title>Resolving the Mortierellaceae phylogeny through synthesis of multi-gene phylogenetics and phylogenomics.</title>
        <authorList>
            <person name="Vandepol N."/>
            <person name="Liber J."/>
            <person name="Desiro A."/>
            <person name="Na H."/>
            <person name="Kennedy M."/>
            <person name="Barry K."/>
            <person name="Grigoriev I.V."/>
            <person name="Miller A.N."/>
            <person name="O'Donnell K."/>
            <person name="Stajich J.E."/>
            <person name="Bonito G."/>
        </authorList>
    </citation>
    <scope>NUCLEOTIDE SEQUENCE</scope>
    <source>
        <strain evidence="5">REB-010B</strain>
    </source>
</reference>
<keyword evidence="3" id="KW-0472">Membrane</keyword>
<dbReference type="InterPro" id="IPR011498">
    <property type="entry name" value="Kelch_2"/>
</dbReference>
<evidence type="ECO:0000313" key="6">
    <source>
        <dbReference type="Proteomes" id="UP000738325"/>
    </source>
</evidence>
<evidence type="ECO:0000256" key="1">
    <source>
        <dbReference type="ARBA" id="ARBA00022441"/>
    </source>
</evidence>
<keyword evidence="2" id="KW-0677">Repeat</keyword>
<proteinExistence type="predicted"/>
<evidence type="ECO:0000256" key="2">
    <source>
        <dbReference type="ARBA" id="ARBA00022737"/>
    </source>
</evidence>
<dbReference type="AlphaFoldDB" id="A0A9P6RF60"/>
<dbReference type="CDD" id="cd12087">
    <property type="entry name" value="TM_EGFR-like"/>
    <property type="match status" value="1"/>
</dbReference>
<keyword evidence="4" id="KW-0732">Signal</keyword>
<dbReference type="EMBL" id="JAAAIP010000341">
    <property type="protein sequence ID" value="KAG0319039.1"/>
    <property type="molecule type" value="Genomic_DNA"/>
</dbReference>
<dbReference type="SUPFAM" id="SSF117281">
    <property type="entry name" value="Kelch motif"/>
    <property type="match status" value="1"/>
</dbReference>
<name>A0A9P6RF60_9FUNG</name>
<dbReference type="Proteomes" id="UP000738325">
    <property type="component" value="Unassembled WGS sequence"/>
</dbReference>
<keyword evidence="1" id="KW-0880">Kelch repeat</keyword>
<keyword evidence="6" id="KW-1185">Reference proteome</keyword>
<dbReference type="Gene3D" id="2.120.10.80">
    <property type="entry name" value="Kelch-type beta propeller"/>
    <property type="match status" value="2"/>
</dbReference>
<accession>A0A9P6RF60</accession>
<dbReference type="OrthoDB" id="10251809at2759"/>
<feature type="transmembrane region" description="Helical" evidence="3">
    <location>
        <begin position="433"/>
        <end position="457"/>
    </location>
</feature>
<evidence type="ECO:0000256" key="3">
    <source>
        <dbReference type="SAM" id="Phobius"/>
    </source>
</evidence>
<gene>
    <name evidence="5" type="primary">ACBP5</name>
    <name evidence="5" type="ORF">BGZ99_005331</name>
</gene>
<dbReference type="PANTHER" id="PTHR46093:SF18">
    <property type="entry name" value="FIBRONECTIN TYPE-III DOMAIN-CONTAINING PROTEIN"/>
    <property type="match status" value="1"/>
</dbReference>
<protein>
    <submittedName>
        <fullName evidence="5">Acyl-CoA-binding domain-containing protein 5</fullName>
    </submittedName>
</protein>
<evidence type="ECO:0000256" key="4">
    <source>
        <dbReference type="SAM" id="SignalP"/>
    </source>
</evidence>
<dbReference type="PANTHER" id="PTHR46093">
    <property type="entry name" value="ACYL-COA-BINDING DOMAIN-CONTAINING PROTEIN 5"/>
    <property type="match status" value="1"/>
</dbReference>
<feature type="chain" id="PRO_5040486979" evidence="4">
    <location>
        <begin position="19"/>
        <end position="590"/>
    </location>
</feature>
<feature type="signal peptide" evidence="4">
    <location>
        <begin position="1"/>
        <end position="18"/>
    </location>
</feature>